<name>A0AAV2E8L3_9ROSI</name>
<reference evidence="2 3" key="1">
    <citation type="submission" date="2024-04" db="EMBL/GenBank/DDBJ databases">
        <authorList>
            <person name="Fracassetti M."/>
        </authorList>
    </citation>
    <scope>NUCLEOTIDE SEQUENCE [LARGE SCALE GENOMIC DNA]</scope>
</reference>
<organism evidence="2 3">
    <name type="scientific">Linum trigynum</name>
    <dbReference type="NCBI Taxonomy" id="586398"/>
    <lineage>
        <taxon>Eukaryota</taxon>
        <taxon>Viridiplantae</taxon>
        <taxon>Streptophyta</taxon>
        <taxon>Embryophyta</taxon>
        <taxon>Tracheophyta</taxon>
        <taxon>Spermatophyta</taxon>
        <taxon>Magnoliopsida</taxon>
        <taxon>eudicotyledons</taxon>
        <taxon>Gunneridae</taxon>
        <taxon>Pentapetalae</taxon>
        <taxon>rosids</taxon>
        <taxon>fabids</taxon>
        <taxon>Malpighiales</taxon>
        <taxon>Linaceae</taxon>
        <taxon>Linum</taxon>
    </lineage>
</organism>
<evidence type="ECO:0000313" key="3">
    <source>
        <dbReference type="Proteomes" id="UP001497516"/>
    </source>
</evidence>
<dbReference type="AlphaFoldDB" id="A0AAV2E8L3"/>
<dbReference type="Proteomes" id="UP001497516">
    <property type="component" value="Chromosome 4"/>
</dbReference>
<accession>A0AAV2E8L3</accession>
<dbReference type="EMBL" id="OZ034817">
    <property type="protein sequence ID" value="CAL1381998.1"/>
    <property type="molecule type" value="Genomic_DNA"/>
</dbReference>
<gene>
    <name evidence="2" type="ORF">LTRI10_LOCUS23345</name>
</gene>
<proteinExistence type="predicted"/>
<sequence>MPHRKQARAIPCDFDDIDFAEMQRETTEVQSDNDELRWQVELLTQRMDKVLHMQRQFDDVTIVDENPFADPQNRSPERSNHRW</sequence>
<feature type="region of interest" description="Disordered" evidence="1">
    <location>
        <begin position="64"/>
        <end position="83"/>
    </location>
</feature>
<evidence type="ECO:0000313" key="2">
    <source>
        <dbReference type="EMBL" id="CAL1381998.1"/>
    </source>
</evidence>
<keyword evidence="3" id="KW-1185">Reference proteome</keyword>
<evidence type="ECO:0000256" key="1">
    <source>
        <dbReference type="SAM" id="MobiDB-lite"/>
    </source>
</evidence>
<protein>
    <submittedName>
        <fullName evidence="2">Uncharacterized protein</fullName>
    </submittedName>
</protein>